<sequence>MNEIELLEGRTQESSGSFEQTLSKAGHLIEQGNIDSALALLSTMEFEYVRSARLFSLMGELFLRRGDVQMGIRYKVLHEVLKGTFQIAMDEVKRQRRQGIVIDQPDSSSALPAEHGTVEDKAEDFIPVTAAMGHEFMRQGHYGRAQKIFAELAARNPQDLAVKQALEEARKKFHEKRIVGVLQSWLSNLEQMKTKQSAGA</sequence>
<evidence type="ECO:0000313" key="2">
    <source>
        <dbReference type="Proteomes" id="UP000006055"/>
    </source>
</evidence>
<dbReference type="SUPFAM" id="SSF48452">
    <property type="entry name" value="TPR-like"/>
    <property type="match status" value="1"/>
</dbReference>
<gene>
    <name evidence="1" type="ordered locus">Desti_3703</name>
</gene>
<dbReference type="RefSeq" id="WP_014811476.1">
    <property type="nucleotide sequence ID" value="NC_018025.1"/>
</dbReference>
<dbReference type="Proteomes" id="UP000006055">
    <property type="component" value="Chromosome"/>
</dbReference>
<dbReference type="AlphaFoldDB" id="I4C9V7"/>
<dbReference type="EMBL" id="CP003360">
    <property type="protein sequence ID" value="AFM26348.1"/>
    <property type="molecule type" value="Genomic_DNA"/>
</dbReference>
<dbReference type="STRING" id="706587.Desti_3703"/>
<name>I4C9V7_DESTA</name>
<accession>I4C9V7</accession>
<keyword evidence="2" id="KW-1185">Reference proteome</keyword>
<dbReference type="InterPro" id="IPR011990">
    <property type="entry name" value="TPR-like_helical_dom_sf"/>
</dbReference>
<protein>
    <recommendedName>
        <fullName evidence="3">Tetratricopeptide repeat protein</fullName>
    </recommendedName>
</protein>
<reference evidence="2" key="1">
    <citation type="submission" date="2012-06" db="EMBL/GenBank/DDBJ databases">
        <title>Complete sequence of chromosome of Desulfomonile tiedjei DSM 6799.</title>
        <authorList>
            <person name="Lucas S."/>
            <person name="Copeland A."/>
            <person name="Lapidus A."/>
            <person name="Glavina del Rio T."/>
            <person name="Dalin E."/>
            <person name="Tice H."/>
            <person name="Bruce D."/>
            <person name="Goodwin L."/>
            <person name="Pitluck S."/>
            <person name="Peters L."/>
            <person name="Ovchinnikova G."/>
            <person name="Zeytun A."/>
            <person name="Lu M."/>
            <person name="Kyrpides N."/>
            <person name="Mavromatis K."/>
            <person name="Ivanova N."/>
            <person name="Brettin T."/>
            <person name="Detter J.C."/>
            <person name="Han C."/>
            <person name="Larimer F."/>
            <person name="Land M."/>
            <person name="Hauser L."/>
            <person name="Markowitz V."/>
            <person name="Cheng J.-F."/>
            <person name="Hugenholtz P."/>
            <person name="Woyke T."/>
            <person name="Wu D."/>
            <person name="Spring S."/>
            <person name="Schroeder M."/>
            <person name="Brambilla E."/>
            <person name="Klenk H.-P."/>
            <person name="Eisen J.A."/>
        </authorList>
    </citation>
    <scope>NUCLEOTIDE SEQUENCE [LARGE SCALE GENOMIC DNA]</scope>
    <source>
        <strain evidence="2">ATCC 49306 / DSM 6799 / DCB-1</strain>
    </source>
</reference>
<dbReference type="KEGG" id="dti:Desti_3703"/>
<dbReference type="HOGENOM" id="CLU_1364387_0_0_7"/>
<proteinExistence type="predicted"/>
<organism evidence="1 2">
    <name type="scientific">Desulfomonile tiedjei (strain ATCC 49306 / DSM 6799 / DCB-1)</name>
    <dbReference type="NCBI Taxonomy" id="706587"/>
    <lineage>
        <taxon>Bacteria</taxon>
        <taxon>Pseudomonadati</taxon>
        <taxon>Thermodesulfobacteriota</taxon>
        <taxon>Desulfomonilia</taxon>
        <taxon>Desulfomonilales</taxon>
        <taxon>Desulfomonilaceae</taxon>
        <taxon>Desulfomonile</taxon>
    </lineage>
</organism>
<evidence type="ECO:0000313" key="1">
    <source>
        <dbReference type="EMBL" id="AFM26348.1"/>
    </source>
</evidence>
<dbReference type="Gene3D" id="1.25.40.10">
    <property type="entry name" value="Tetratricopeptide repeat domain"/>
    <property type="match status" value="1"/>
</dbReference>
<evidence type="ECO:0008006" key="3">
    <source>
        <dbReference type="Google" id="ProtNLM"/>
    </source>
</evidence>